<dbReference type="Gene3D" id="2.40.50.140">
    <property type="entry name" value="Nucleic acid-binding proteins"/>
    <property type="match status" value="6"/>
</dbReference>
<evidence type="ECO:0000256" key="4">
    <source>
        <dbReference type="ARBA" id="ARBA00022980"/>
    </source>
</evidence>
<dbReference type="GO" id="GO:0022627">
    <property type="term" value="C:cytosolic small ribosomal subunit"/>
    <property type="evidence" value="ECO:0007669"/>
    <property type="project" value="TreeGrafter"/>
</dbReference>
<dbReference type="RefSeq" id="WP_109646983.1">
    <property type="nucleotide sequence ID" value="NZ_QGGB01000007.1"/>
</dbReference>
<evidence type="ECO:0000256" key="7">
    <source>
        <dbReference type="ARBA" id="ARBA00035517"/>
    </source>
</evidence>
<name>A0A316TP77_9BACT</name>
<dbReference type="CDD" id="cd05687">
    <property type="entry name" value="S1_RPS1_repeat_ec1_hs1"/>
    <property type="match status" value="1"/>
</dbReference>
<keyword evidence="4 10" id="KW-0689">Ribosomal protein</keyword>
<feature type="compositionally biased region" description="Basic and acidic residues" evidence="8">
    <location>
        <begin position="637"/>
        <end position="652"/>
    </location>
</feature>
<feature type="domain" description="S1 motif" evidence="9">
    <location>
        <begin position="359"/>
        <end position="429"/>
    </location>
</feature>
<dbReference type="Proteomes" id="UP000245533">
    <property type="component" value="Unassembled WGS sequence"/>
</dbReference>
<keyword evidence="5" id="KW-0687">Ribonucleoprotein</keyword>
<evidence type="ECO:0000256" key="2">
    <source>
        <dbReference type="ARBA" id="ARBA00022737"/>
    </source>
</evidence>
<keyword evidence="11" id="KW-1185">Reference proteome</keyword>
<evidence type="ECO:0000256" key="6">
    <source>
        <dbReference type="ARBA" id="ARBA00035293"/>
    </source>
</evidence>
<dbReference type="FunFam" id="2.40.50.140:FF:000051">
    <property type="entry name" value="RNA-binding transcriptional accessory protein"/>
    <property type="match status" value="1"/>
</dbReference>
<dbReference type="CDD" id="cd05688">
    <property type="entry name" value="S1_RPS1_repeat_ec3"/>
    <property type="match status" value="1"/>
</dbReference>
<dbReference type="NCBIfam" id="TIGR00717">
    <property type="entry name" value="rpsA"/>
    <property type="match status" value="1"/>
</dbReference>
<dbReference type="PRINTS" id="PR00681">
    <property type="entry name" value="RIBOSOMALS1"/>
</dbReference>
<dbReference type="SMART" id="SM00316">
    <property type="entry name" value="S1"/>
    <property type="match status" value="6"/>
</dbReference>
<dbReference type="GO" id="GO:0003729">
    <property type="term" value="F:mRNA binding"/>
    <property type="evidence" value="ECO:0007669"/>
    <property type="project" value="UniProtKB-ARBA"/>
</dbReference>
<evidence type="ECO:0000256" key="8">
    <source>
        <dbReference type="SAM" id="MobiDB-lite"/>
    </source>
</evidence>
<proteinExistence type="inferred from homology"/>
<dbReference type="PANTHER" id="PTHR10724">
    <property type="entry name" value="30S RIBOSOMAL PROTEIN S1"/>
    <property type="match status" value="1"/>
</dbReference>
<dbReference type="AlphaFoldDB" id="A0A316TP77"/>
<reference evidence="10 11" key="1">
    <citation type="submission" date="2018-05" db="EMBL/GenBank/DDBJ databases">
        <title>Rhodohalobacter halophilus gen. nov., sp. nov., a moderately halophilic member of the family Balneolaceae.</title>
        <authorList>
            <person name="Liu Z.-W."/>
        </authorList>
    </citation>
    <scope>NUCLEOTIDE SEQUENCE [LARGE SCALE GENOMIC DNA]</scope>
    <source>
        <strain evidence="10 11">8A47</strain>
    </source>
</reference>
<evidence type="ECO:0000256" key="3">
    <source>
        <dbReference type="ARBA" id="ARBA00022884"/>
    </source>
</evidence>
<evidence type="ECO:0000313" key="11">
    <source>
        <dbReference type="Proteomes" id="UP000245533"/>
    </source>
</evidence>
<dbReference type="InterPro" id="IPR035104">
    <property type="entry name" value="Ribosomal_protein_S1-like"/>
</dbReference>
<protein>
    <recommendedName>
        <fullName evidence="6">Small ribosomal subunit protein bS1</fullName>
    </recommendedName>
    <alternativeName>
        <fullName evidence="7">30S ribosomal protein S1</fullName>
    </alternativeName>
</protein>
<keyword evidence="2" id="KW-0677">Repeat</keyword>
<evidence type="ECO:0000256" key="1">
    <source>
        <dbReference type="ARBA" id="ARBA00006767"/>
    </source>
</evidence>
<evidence type="ECO:0000256" key="5">
    <source>
        <dbReference type="ARBA" id="ARBA00023274"/>
    </source>
</evidence>
<dbReference type="NCBIfam" id="NF004953">
    <property type="entry name" value="PRK06299.1-3"/>
    <property type="match status" value="1"/>
</dbReference>
<dbReference type="CDD" id="cd04465">
    <property type="entry name" value="S1_RPS1_repeat_ec2_hs2"/>
    <property type="match status" value="1"/>
</dbReference>
<dbReference type="PANTHER" id="PTHR10724:SF7">
    <property type="entry name" value="SMALL RIBOSOMAL SUBUNIT PROTEIN BS1C"/>
    <property type="match status" value="1"/>
</dbReference>
<dbReference type="SUPFAM" id="SSF50249">
    <property type="entry name" value="Nucleic acid-binding proteins"/>
    <property type="match status" value="6"/>
</dbReference>
<dbReference type="InterPro" id="IPR000110">
    <property type="entry name" value="Ribosomal_bS1"/>
</dbReference>
<accession>A0A316TP77</accession>
<evidence type="ECO:0000259" key="9">
    <source>
        <dbReference type="PROSITE" id="PS50126"/>
    </source>
</evidence>
<dbReference type="FunFam" id="2.40.50.140:FF:000110">
    <property type="entry name" value="30S ribosomal protein S1"/>
    <property type="match status" value="1"/>
</dbReference>
<dbReference type="FunFam" id="2.40.50.140:FF:000011">
    <property type="entry name" value="30S ribosomal protein S1"/>
    <property type="match status" value="2"/>
</dbReference>
<dbReference type="InterPro" id="IPR012340">
    <property type="entry name" value="NA-bd_OB-fold"/>
</dbReference>
<dbReference type="OrthoDB" id="9804077at2"/>
<evidence type="ECO:0000313" key="10">
    <source>
        <dbReference type="EMBL" id="PWN06190.1"/>
    </source>
</evidence>
<feature type="region of interest" description="Disordered" evidence="8">
    <location>
        <begin position="609"/>
        <end position="652"/>
    </location>
</feature>
<organism evidence="10 11">
    <name type="scientific">Rhodohalobacter mucosus</name>
    <dbReference type="NCBI Taxonomy" id="2079485"/>
    <lineage>
        <taxon>Bacteria</taxon>
        <taxon>Pseudomonadati</taxon>
        <taxon>Balneolota</taxon>
        <taxon>Balneolia</taxon>
        <taxon>Balneolales</taxon>
        <taxon>Balneolaceae</taxon>
        <taxon>Rhodohalobacter</taxon>
    </lineage>
</organism>
<gene>
    <name evidence="10" type="ORF">DDZ15_10160</name>
</gene>
<dbReference type="InterPro" id="IPR050437">
    <property type="entry name" value="Ribos_protein_bS1-like"/>
</dbReference>
<feature type="region of interest" description="Disordered" evidence="8">
    <location>
        <begin position="1"/>
        <end position="48"/>
    </location>
</feature>
<dbReference type="EMBL" id="QGGB01000007">
    <property type="protein sequence ID" value="PWN06190.1"/>
    <property type="molecule type" value="Genomic_DNA"/>
</dbReference>
<feature type="domain" description="S1 motif" evidence="9">
    <location>
        <begin position="104"/>
        <end position="169"/>
    </location>
</feature>
<feature type="domain" description="S1 motif" evidence="9">
    <location>
        <begin position="446"/>
        <end position="516"/>
    </location>
</feature>
<feature type="domain" description="S1 motif" evidence="9">
    <location>
        <begin position="187"/>
        <end position="253"/>
    </location>
</feature>
<keyword evidence="3" id="KW-0694">RNA-binding</keyword>
<comment type="caution">
    <text evidence="10">The sequence shown here is derived from an EMBL/GenBank/DDBJ whole genome shotgun (WGS) entry which is preliminary data.</text>
</comment>
<dbReference type="Pfam" id="PF00575">
    <property type="entry name" value="S1"/>
    <property type="match status" value="6"/>
</dbReference>
<dbReference type="GO" id="GO:0003735">
    <property type="term" value="F:structural constituent of ribosome"/>
    <property type="evidence" value="ECO:0007669"/>
    <property type="project" value="InterPro"/>
</dbReference>
<feature type="compositionally biased region" description="Basic and acidic residues" evidence="8">
    <location>
        <begin position="1"/>
        <end position="10"/>
    </location>
</feature>
<feature type="domain" description="S1 motif" evidence="9">
    <location>
        <begin position="274"/>
        <end position="342"/>
    </location>
</feature>
<dbReference type="GO" id="GO:0006412">
    <property type="term" value="P:translation"/>
    <property type="evidence" value="ECO:0007669"/>
    <property type="project" value="InterPro"/>
</dbReference>
<dbReference type="InterPro" id="IPR003029">
    <property type="entry name" value="S1_domain"/>
</dbReference>
<dbReference type="PROSITE" id="PS50126">
    <property type="entry name" value="S1"/>
    <property type="match status" value="6"/>
</dbReference>
<feature type="domain" description="S1 motif" evidence="9">
    <location>
        <begin position="533"/>
        <end position="601"/>
    </location>
</feature>
<comment type="similarity">
    <text evidence="1">Belongs to the bacterial ribosomal protein bS1 family.</text>
</comment>
<sequence>MTEELNNKEELNEEAEAAAETKETEAAETAVIAEEAGSEKQENEDEEVAVAAEEENTIHTFDGEVEGKTYTFDELQAASEDYTDEEFHELAGMYENTLSEIEEKEIVTGIVVSVDEKYVIVDIGFKSEGIVPANEFSNKVLENLQPGDEVEVFLDRVEDREGQLILSRKKADILQAWETIEKAHETGEVIEGYIQRRIKGGMVVDIFGIDAFLPGSQIDVRPVRDFDAYVGKTMEFQIVKLNMQAENVVVSHRALIESDLEDQRQEILETIEAGQVLEGIVKNITDFGVFIDLGGVDGLLHITDLSWGRVDHPEEIVRLDQRMNVAVIDFDEDSKRVSLGLKQLQPHPWDDIDIKYPENMRVQGRVVSIADYGAFIELEKGVEGLIHISEMSWTQHIKHPSQLVQKDDIIECVVLNINEEEKKISLGVKQLEKDPWEDLAERYPIGSKHKGVVRNLTNFGVFIELEPGIDGLVHVSDLSWTENVDHPNEVVDKGQELEVVILAIDFENRRITLGHKQVQDNPWEQYAEEYGLGAKVEGKVTKITDKGMFIELPLGVDAFLAADKLAEPVDSLKDAFSEGDTVAGFVAEFDEPSKTIEISQVEGELKKAKSKTRKKVKSENVETGTPTLGEVSGLAEKLAEKEKKDKEADEEE</sequence>